<sequence length="348" mass="39867">MVQDGINAMYNYEFENAITILDSAWGIDNTHPVTPFVLIAAKWLHTQTKEGYDASYETINSEVDATAPIYKSLISQYPDKAEYYLYLGSTFGIRARTALAGKAWLDVLYFGYQGLKYIRLAQDMDETLMDVYMPIGLMEYFACLSAAPVKWGASLMGLSADCEVGLKHLEIAANESHYSWIEASNVLTYAYLHIERDYLKAEEVISPLVDQFPGHPYFAFLKGEFLAKTNQWEALDELLPELREFASKGPFLQQNECQLKLAYVEGLKSYHKKDYSTAISKCNWILTNYHMEFDWLKGFAYFLRAQSFGDLGQMELAVKDYKEVLKMDSYYPEVGEARENIERIASKE</sequence>
<evidence type="ECO:0000313" key="1">
    <source>
        <dbReference type="EMBL" id="SVA12096.1"/>
    </source>
</evidence>
<protein>
    <recommendedName>
        <fullName evidence="2">Tetratricopeptide repeat protein</fullName>
    </recommendedName>
</protein>
<gene>
    <name evidence="1" type="ORF">METZ01_LOCUS64950</name>
</gene>
<evidence type="ECO:0008006" key="2">
    <source>
        <dbReference type="Google" id="ProtNLM"/>
    </source>
</evidence>
<proteinExistence type="predicted"/>
<dbReference type="SUPFAM" id="SSF48452">
    <property type="entry name" value="TPR-like"/>
    <property type="match status" value="1"/>
</dbReference>
<reference evidence="1" key="1">
    <citation type="submission" date="2018-05" db="EMBL/GenBank/DDBJ databases">
        <authorList>
            <person name="Lanie J.A."/>
            <person name="Ng W.-L."/>
            <person name="Kazmierczak K.M."/>
            <person name="Andrzejewski T.M."/>
            <person name="Davidsen T.M."/>
            <person name="Wayne K.J."/>
            <person name="Tettelin H."/>
            <person name="Glass J.I."/>
            <person name="Rusch D."/>
            <person name="Podicherti R."/>
            <person name="Tsui H.-C.T."/>
            <person name="Winkler M.E."/>
        </authorList>
    </citation>
    <scope>NUCLEOTIDE SEQUENCE</scope>
</reference>
<name>A0A381T7C9_9ZZZZ</name>
<dbReference type="InterPro" id="IPR011990">
    <property type="entry name" value="TPR-like_helical_dom_sf"/>
</dbReference>
<dbReference type="AlphaFoldDB" id="A0A381T7C9"/>
<accession>A0A381T7C9</accession>
<organism evidence="1">
    <name type="scientific">marine metagenome</name>
    <dbReference type="NCBI Taxonomy" id="408172"/>
    <lineage>
        <taxon>unclassified sequences</taxon>
        <taxon>metagenomes</taxon>
        <taxon>ecological metagenomes</taxon>
    </lineage>
</organism>
<dbReference type="Gene3D" id="1.25.40.10">
    <property type="entry name" value="Tetratricopeptide repeat domain"/>
    <property type="match status" value="1"/>
</dbReference>
<dbReference type="EMBL" id="UINC01004138">
    <property type="protein sequence ID" value="SVA12096.1"/>
    <property type="molecule type" value="Genomic_DNA"/>
</dbReference>